<evidence type="ECO:0000313" key="1">
    <source>
        <dbReference type="EMBL" id="KAF2789477.1"/>
    </source>
</evidence>
<dbReference type="Proteomes" id="UP000799757">
    <property type="component" value="Unassembled WGS sequence"/>
</dbReference>
<reference evidence="1" key="1">
    <citation type="journal article" date="2020" name="Stud. Mycol.">
        <title>101 Dothideomycetes genomes: a test case for predicting lifestyles and emergence of pathogens.</title>
        <authorList>
            <person name="Haridas S."/>
            <person name="Albert R."/>
            <person name="Binder M."/>
            <person name="Bloem J."/>
            <person name="Labutti K."/>
            <person name="Salamov A."/>
            <person name="Andreopoulos B."/>
            <person name="Baker S."/>
            <person name="Barry K."/>
            <person name="Bills G."/>
            <person name="Bluhm B."/>
            <person name="Cannon C."/>
            <person name="Castanera R."/>
            <person name="Culley D."/>
            <person name="Daum C."/>
            <person name="Ezra D."/>
            <person name="Gonzalez J."/>
            <person name="Henrissat B."/>
            <person name="Kuo A."/>
            <person name="Liang C."/>
            <person name="Lipzen A."/>
            <person name="Lutzoni F."/>
            <person name="Magnuson J."/>
            <person name="Mondo S."/>
            <person name="Nolan M."/>
            <person name="Ohm R."/>
            <person name="Pangilinan J."/>
            <person name="Park H.-J."/>
            <person name="Ramirez L."/>
            <person name="Alfaro M."/>
            <person name="Sun H."/>
            <person name="Tritt A."/>
            <person name="Yoshinaga Y."/>
            <person name="Zwiers L.-H."/>
            <person name="Turgeon B."/>
            <person name="Goodwin S."/>
            <person name="Spatafora J."/>
            <person name="Crous P."/>
            <person name="Grigoriev I."/>
        </authorList>
    </citation>
    <scope>NUCLEOTIDE SEQUENCE</scope>
    <source>
        <strain evidence="1">CBS 109.77</strain>
    </source>
</reference>
<dbReference type="EMBL" id="MU002135">
    <property type="protein sequence ID" value="KAF2789477.1"/>
    <property type="molecule type" value="Genomic_DNA"/>
</dbReference>
<dbReference type="AlphaFoldDB" id="A0A6A6X0N7"/>
<proteinExistence type="predicted"/>
<gene>
    <name evidence="1" type="ORF">K505DRAFT_93511</name>
</gene>
<sequence length="174" mass="19744">MQFILDDSPVSPPVRCQSSERTKLGVAAAPSHFHRIQSRCPSKRASFSPSEQRRWVRTGTHCHRLPPASTNLHRWSASPLAMGENGGEGGRFGRWRRPRLCRGTPQSQPCVPIWRAHAGGVDWRVPAKSFPLCLSHNQQWIVVRPQEDYTRFPTQVIHVRPEHTSFSRCEPIPG</sequence>
<keyword evidence="2" id="KW-1185">Reference proteome</keyword>
<accession>A0A6A6X0N7</accession>
<evidence type="ECO:0000313" key="2">
    <source>
        <dbReference type="Proteomes" id="UP000799757"/>
    </source>
</evidence>
<organism evidence="1 2">
    <name type="scientific">Melanomma pulvis-pyrius CBS 109.77</name>
    <dbReference type="NCBI Taxonomy" id="1314802"/>
    <lineage>
        <taxon>Eukaryota</taxon>
        <taxon>Fungi</taxon>
        <taxon>Dikarya</taxon>
        <taxon>Ascomycota</taxon>
        <taxon>Pezizomycotina</taxon>
        <taxon>Dothideomycetes</taxon>
        <taxon>Pleosporomycetidae</taxon>
        <taxon>Pleosporales</taxon>
        <taxon>Melanommataceae</taxon>
        <taxon>Melanomma</taxon>
    </lineage>
</organism>
<protein>
    <submittedName>
        <fullName evidence="1">Uncharacterized protein</fullName>
    </submittedName>
</protein>
<name>A0A6A6X0N7_9PLEO</name>